<comment type="cofactor">
    <cofactor evidence="17">
        <name>Mg(2+)</name>
        <dbReference type="ChEBI" id="CHEBI:18420"/>
    </cofactor>
</comment>
<keyword evidence="7 17" id="KW-0067">ATP-binding</keyword>
<comment type="catalytic activity">
    <reaction evidence="16 17 19">
        <text>(6S)-NADPHX + ADP = AMP + phosphate + NADPH + H(+)</text>
        <dbReference type="Rhea" id="RHEA:32235"/>
        <dbReference type="ChEBI" id="CHEBI:15378"/>
        <dbReference type="ChEBI" id="CHEBI:43474"/>
        <dbReference type="ChEBI" id="CHEBI:57783"/>
        <dbReference type="ChEBI" id="CHEBI:64076"/>
        <dbReference type="ChEBI" id="CHEBI:456215"/>
        <dbReference type="ChEBI" id="CHEBI:456216"/>
        <dbReference type="EC" id="4.2.1.136"/>
    </reaction>
</comment>
<dbReference type="InterPro" id="IPR017953">
    <property type="entry name" value="Carbohydrate_kinase_pred_CS"/>
</dbReference>
<comment type="similarity">
    <text evidence="4 19">In the C-terminal section; belongs to the NnrD/CARKD family.</text>
</comment>
<dbReference type="AlphaFoldDB" id="A0A1X6YRX2"/>
<dbReference type="HAMAP" id="MF_01966">
    <property type="entry name" value="NADHX_epimerase"/>
    <property type="match status" value="1"/>
</dbReference>
<evidence type="ECO:0000256" key="12">
    <source>
        <dbReference type="ARBA" id="ARBA00023239"/>
    </source>
</evidence>
<dbReference type="SUPFAM" id="SSF64153">
    <property type="entry name" value="YjeF N-terminal domain-like"/>
    <property type="match status" value="1"/>
</dbReference>
<dbReference type="EC" id="5.1.99.6" evidence="19"/>
<proteinExistence type="inferred from homology"/>
<comment type="similarity">
    <text evidence="18">Belongs to the NnrE/AIBP family.</text>
</comment>
<feature type="binding site" evidence="18">
    <location>
        <begin position="54"/>
        <end position="58"/>
    </location>
    <ligand>
        <name>(6S)-NADPHX</name>
        <dbReference type="ChEBI" id="CHEBI:64076"/>
    </ligand>
</feature>
<evidence type="ECO:0000256" key="8">
    <source>
        <dbReference type="ARBA" id="ARBA00022857"/>
    </source>
</evidence>
<dbReference type="InterPro" id="IPR030677">
    <property type="entry name" value="Nnr"/>
</dbReference>
<dbReference type="Pfam" id="PF03853">
    <property type="entry name" value="YjeF_N"/>
    <property type="match status" value="1"/>
</dbReference>
<dbReference type="PIRSF" id="PIRSF017184">
    <property type="entry name" value="Nnr"/>
    <property type="match status" value="1"/>
</dbReference>
<feature type="binding site" evidence="17">
    <location>
        <position position="259"/>
    </location>
    <ligand>
        <name>(6S)-NADPHX</name>
        <dbReference type="ChEBI" id="CHEBI:64076"/>
    </ligand>
</feature>
<dbReference type="Pfam" id="PF01256">
    <property type="entry name" value="Carb_kinase"/>
    <property type="match status" value="1"/>
</dbReference>
<keyword evidence="13" id="KW-0511">Multifunctional enzyme</keyword>
<evidence type="ECO:0000259" key="21">
    <source>
        <dbReference type="PROSITE" id="PS51385"/>
    </source>
</evidence>
<keyword evidence="12 17" id="KW-0456">Lyase</keyword>
<feature type="binding site" evidence="17">
    <location>
        <position position="454"/>
    </location>
    <ligand>
        <name>(6S)-NADPHX</name>
        <dbReference type="ChEBI" id="CHEBI:64076"/>
    </ligand>
</feature>
<evidence type="ECO:0000256" key="13">
    <source>
        <dbReference type="ARBA" id="ARBA00023268"/>
    </source>
</evidence>
<name>A0A1X6YRX2_9RHOB</name>
<feature type="domain" description="YjeF C-terminal" evidence="20">
    <location>
        <begin position="224"/>
        <end position="508"/>
    </location>
</feature>
<evidence type="ECO:0000256" key="2">
    <source>
        <dbReference type="ARBA" id="ARBA00000909"/>
    </source>
</evidence>
<dbReference type="NCBIfam" id="TIGR00196">
    <property type="entry name" value="yjeF_cterm"/>
    <property type="match status" value="1"/>
</dbReference>
<feature type="binding site" evidence="18">
    <location>
        <position position="154"/>
    </location>
    <ligand>
        <name>(6S)-NADPHX</name>
        <dbReference type="ChEBI" id="CHEBI:64076"/>
    </ligand>
</feature>
<feature type="binding site" evidence="18">
    <location>
        <position position="121"/>
    </location>
    <ligand>
        <name>K(+)</name>
        <dbReference type="ChEBI" id="CHEBI:29103"/>
    </ligand>
</feature>
<dbReference type="EMBL" id="FWFN01000002">
    <property type="protein sequence ID" value="SLN28936.1"/>
    <property type="molecule type" value="Genomic_DNA"/>
</dbReference>
<evidence type="ECO:0000256" key="11">
    <source>
        <dbReference type="ARBA" id="ARBA00023235"/>
    </source>
</evidence>
<protein>
    <recommendedName>
        <fullName evidence="19">Bifunctional NAD(P)H-hydrate repair enzyme</fullName>
    </recommendedName>
    <alternativeName>
        <fullName evidence="19">Nicotinamide nucleotide repair protein</fullName>
    </alternativeName>
    <domain>
        <recommendedName>
            <fullName evidence="19">ADP-dependent (S)-NAD(P)H-hydrate dehydratase</fullName>
            <ecNumber evidence="19">4.2.1.136</ecNumber>
        </recommendedName>
        <alternativeName>
            <fullName evidence="19">ADP-dependent NAD(P)HX dehydratase</fullName>
        </alternativeName>
    </domain>
    <domain>
        <recommendedName>
            <fullName evidence="19">NAD(P)H-hydrate epimerase</fullName>
            <ecNumber evidence="19">5.1.99.6</ecNumber>
        </recommendedName>
    </domain>
</protein>
<sequence length="511" mass="51996">MRAVEGAAMAAGECRGLDLMETAGSSVVSEIYRYWPELCEADHPRAAILCGPGNNGGDGFVVARHLVDRGWQVELGLLGDPACLSGDAAEMHAQWAVRGAVLDLDSLLDRLDAAPVDLAVDALFGTGLARPLAADLATALRQVLAAGRRRVAVDILSGLDADSGRMLGGVDVGAVDLTVTFHTAKPGHMLGQGAALSPALAVADIGLDGGRDAERAGGPVAQLVEREACRPAAQKDPAGHKFTSGHALVLTGGAGRTGAARLSARAALRMGAGLVTLGVPPAAQMEVASQITALMLARIPDADALGTLLADDPRFTSICLGPGLGTGDRARALVLTALAAGRRTVLDADALSLFAEDPEALLAATRGQAVVMTPHWGEFARLFPDLAEAAKAPADRGPALSKLDVVRQAADRAGCVVLLKGADTVIVGADGAARVNAALRDRACPWLATAGAGDVLSGIICGLLARGFAPLDAAATAAWVHAECARRFGPGLIAEDLPEMLPHVLGALQGG</sequence>
<feature type="binding site" evidence="18">
    <location>
        <position position="55"/>
    </location>
    <ligand>
        <name>K(+)</name>
        <dbReference type="ChEBI" id="CHEBI:29103"/>
    </ligand>
</feature>
<reference evidence="22 23" key="1">
    <citation type="submission" date="2017-03" db="EMBL/GenBank/DDBJ databases">
        <authorList>
            <person name="Afonso C.L."/>
            <person name="Miller P.J."/>
            <person name="Scott M.A."/>
            <person name="Spackman E."/>
            <person name="Goraichik I."/>
            <person name="Dimitrov K.M."/>
            <person name="Suarez D.L."/>
            <person name="Swayne D.E."/>
        </authorList>
    </citation>
    <scope>NUCLEOTIDE SEQUENCE [LARGE SCALE GENOMIC DNA]</scope>
    <source>
        <strain evidence="22 23">CECT 7751</strain>
    </source>
</reference>
<evidence type="ECO:0000256" key="18">
    <source>
        <dbReference type="HAMAP-Rule" id="MF_01966"/>
    </source>
</evidence>
<evidence type="ECO:0000256" key="16">
    <source>
        <dbReference type="ARBA" id="ARBA00049209"/>
    </source>
</evidence>
<feature type="binding site" evidence="17">
    <location>
        <position position="375"/>
    </location>
    <ligand>
        <name>(6S)-NADPHX</name>
        <dbReference type="ChEBI" id="CHEBI:64076"/>
    </ligand>
</feature>
<comment type="subunit">
    <text evidence="17">Homotetramer.</text>
</comment>
<evidence type="ECO:0000256" key="9">
    <source>
        <dbReference type="ARBA" id="ARBA00022958"/>
    </source>
</evidence>
<dbReference type="Gene3D" id="3.40.50.10260">
    <property type="entry name" value="YjeF N-terminal domain"/>
    <property type="match status" value="1"/>
</dbReference>
<dbReference type="Gene3D" id="3.40.1190.20">
    <property type="match status" value="1"/>
</dbReference>
<feature type="binding site" evidence="17">
    <location>
        <position position="323"/>
    </location>
    <ligand>
        <name>(6S)-NADPHX</name>
        <dbReference type="ChEBI" id="CHEBI:64076"/>
    </ligand>
</feature>
<comment type="similarity">
    <text evidence="17">Belongs to the NnrD/CARKD family.</text>
</comment>
<keyword evidence="23" id="KW-1185">Reference proteome</keyword>
<comment type="caution">
    <text evidence="18">Lacks conserved residue(s) required for the propagation of feature annotation.</text>
</comment>
<evidence type="ECO:0000313" key="23">
    <source>
        <dbReference type="Proteomes" id="UP000193963"/>
    </source>
</evidence>
<evidence type="ECO:0000256" key="14">
    <source>
        <dbReference type="ARBA" id="ARBA00025153"/>
    </source>
</evidence>
<evidence type="ECO:0000256" key="1">
    <source>
        <dbReference type="ARBA" id="ARBA00000013"/>
    </source>
</evidence>
<feature type="binding site" evidence="18">
    <location>
        <position position="157"/>
    </location>
    <ligand>
        <name>K(+)</name>
        <dbReference type="ChEBI" id="CHEBI:29103"/>
    </ligand>
</feature>
<keyword evidence="9 18" id="KW-0630">Potassium</keyword>
<evidence type="ECO:0000256" key="3">
    <source>
        <dbReference type="ARBA" id="ARBA00006001"/>
    </source>
</evidence>
<keyword evidence="6 17" id="KW-0547">Nucleotide-binding</keyword>
<dbReference type="PROSITE" id="PS51383">
    <property type="entry name" value="YJEF_C_3"/>
    <property type="match status" value="1"/>
</dbReference>
<dbReference type="HAMAP" id="MF_01965">
    <property type="entry name" value="NADHX_dehydratase"/>
    <property type="match status" value="1"/>
</dbReference>
<feature type="binding site" evidence="17">
    <location>
        <position position="453"/>
    </location>
    <ligand>
        <name>AMP</name>
        <dbReference type="ChEBI" id="CHEBI:456215"/>
    </ligand>
</feature>
<dbReference type="PROSITE" id="PS51385">
    <property type="entry name" value="YJEF_N"/>
    <property type="match status" value="1"/>
</dbReference>
<evidence type="ECO:0000313" key="22">
    <source>
        <dbReference type="EMBL" id="SLN28936.1"/>
    </source>
</evidence>
<evidence type="ECO:0000256" key="17">
    <source>
        <dbReference type="HAMAP-Rule" id="MF_01965"/>
    </source>
</evidence>
<evidence type="ECO:0000256" key="7">
    <source>
        <dbReference type="ARBA" id="ARBA00022840"/>
    </source>
</evidence>
<dbReference type="Proteomes" id="UP000193963">
    <property type="component" value="Unassembled WGS sequence"/>
</dbReference>
<dbReference type="GO" id="GO:0005524">
    <property type="term" value="F:ATP binding"/>
    <property type="evidence" value="ECO:0007669"/>
    <property type="project" value="UniProtKB-UniRule"/>
</dbReference>
<feature type="binding site" evidence="18">
    <location>
        <begin position="125"/>
        <end position="131"/>
    </location>
    <ligand>
        <name>(6S)-NADPHX</name>
        <dbReference type="ChEBI" id="CHEBI:64076"/>
    </ligand>
</feature>
<gene>
    <name evidence="22" type="primary">nnr</name>
    <name evidence="17" type="synonym">nnrD</name>
    <name evidence="18" type="synonym">nnrE</name>
    <name evidence="22" type="ORF">PSM7751_01160</name>
</gene>
<dbReference type="PANTHER" id="PTHR12592">
    <property type="entry name" value="ATP-DEPENDENT (S)-NAD(P)H-HYDRATE DEHYDRATASE FAMILY MEMBER"/>
    <property type="match status" value="1"/>
</dbReference>
<evidence type="ECO:0000256" key="5">
    <source>
        <dbReference type="ARBA" id="ARBA00022723"/>
    </source>
</evidence>
<dbReference type="PROSITE" id="PS01050">
    <property type="entry name" value="YJEF_C_2"/>
    <property type="match status" value="1"/>
</dbReference>
<evidence type="ECO:0000256" key="10">
    <source>
        <dbReference type="ARBA" id="ARBA00023027"/>
    </source>
</evidence>
<comment type="catalytic activity">
    <reaction evidence="15 17 19">
        <text>(6S)-NADHX + ADP = AMP + phosphate + NADH + H(+)</text>
        <dbReference type="Rhea" id="RHEA:32223"/>
        <dbReference type="ChEBI" id="CHEBI:15378"/>
        <dbReference type="ChEBI" id="CHEBI:43474"/>
        <dbReference type="ChEBI" id="CHEBI:57945"/>
        <dbReference type="ChEBI" id="CHEBI:64074"/>
        <dbReference type="ChEBI" id="CHEBI:456215"/>
        <dbReference type="ChEBI" id="CHEBI:456216"/>
        <dbReference type="EC" id="4.2.1.136"/>
    </reaction>
</comment>
<comment type="function">
    <text evidence="17">Catalyzes the dehydration of the S-form of NAD(P)HX at the expense of ADP, which is converted to AMP. Together with NAD(P)HX epimerase, which catalyzes the epimerization of the S- and R-forms, the enzyme allows the repair of both epimers of NAD(P)HX, a damaged form of NAD(P)H that is a result of enzymatic or heat-dependent hydration.</text>
</comment>
<dbReference type="NCBIfam" id="TIGR00197">
    <property type="entry name" value="yjeF_nterm"/>
    <property type="match status" value="1"/>
</dbReference>
<dbReference type="SUPFAM" id="SSF53613">
    <property type="entry name" value="Ribokinase-like"/>
    <property type="match status" value="1"/>
</dbReference>
<keyword evidence="5 18" id="KW-0479">Metal-binding</keyword>
<dbReference type="InterPro" id="IPR029056">
    <property type="entry name" value="Ribokinase-like"/>
</dbReference>
<accession>A0A1X6YRX2</accession>
<comment type="catalytic activity">
    <reaction evidence="1 18 19">
        <text>(6R)-NADHX = (6S)-NADHX</text>
        <dbReference type="Rhea" id="RHEA:32215"/>
        <dbReference type="ChEBI" id="CHEBI:64074"/>
        <dbReference type="ChEBI" id="CHEBI:64075"/>
        <dbReference type="EC" id="5.1.99.6"/>
    </reaction>
</comment>
<dbReference type="RefSeq" id="WP_232618306.1">
    <property type="nucleotide sequence ID" value="NZ_FWFN01000002.1"/>
</dbReference>
<feature type="domain" description="YjeF N-terminal" evidence="21">
    <location>
        <begin position="1"/>
        <end position="213"/>
    </location>
</feature>
<evidence type="ECO:0000256" key="6">
    <source>
        <dbReference type="ARBA" id="ARBA00022741"/>
    </source>
</evidence>
<evidence type="ECO:0000256" key="4">
    <source>
        <dbReference type="ARBA" id="ARBA00009524"/>
    </source>
</evidence>
<dbReference type="GO" id="GO:0046872">
    <property type="term" value="F:metal ion binding"/>
    <property type="evidence" value="ECO:0007669"/>
    <property type="project" value="UniProtKB-UniRule"/>
</dbReference>
<dbReference type="GO" id="GO:0052856">
    <property type="term" value="F:NAD(P)HX epimerase activity"/>
    <property type="evidence" value="ECO:0007669"/>
    <property type="project" value="UniProtKB-UniRule"/>
</dbReference>
<evidence type="ECO:0000256" key="19">
    <source>
        <dbReference type="PIRNR" id="PIRNR017184"/>
    </source>
</evidence>
<dbReference type="EC" id="4.2.1.136" evidence="19"/>
<dbReference type="GO" id="GO:0110051">
    <property type="term" value="P:metabolite repair"/>
    <property type="evidence" value="ECO:0007669"/>
    <property type="project" value="TreeGrafter"/>
</dbReference>
<evidence type="ECO:0000259" key="20">
    <source>
        <dbReference type="PROSITE" id="PS51383"/>
    </source>
</evidence>
<evidence type="ECO:0000256" key="15">
    <source>
        <dbReference type="ARBA" id="ARBA00048238"/>
    </source>
</evidence>
<organism evidence="22 23">
    <name type="scientific">Pseudooceanicola marinus</name>
    <dbReference type="NCBI Taxonomy" id="396013"/>
    <lineage>
        <taxon>Bacteria</taxon>
        <taxon>Pseudomonadati</taxon>
        <taxon>Pseudomonadota</taxon>
        <taxon>Alphaproteobacteria</taxon>
        <taxon>Rhodobacterales</taxon>
        <taxon>Paracoccaceae</taxon>
        <taxon>Pseudooceanicola</taxon>
    </lineage>
</organism>
<dbReference type="PANTHER" id="PTHR12592:SF0">
    <property type="entry name" value="ATP-DEPENDENT (S)-NAD(P)H-HYDRATE DEHYDRATASE"/>
    <property type="match status" value="1"/>
</dbReference>
<keyword evidence="11 18" id="KW-0413">Isomerase</keyword>
<dbReference type="InterPro" id="IPR004443">
    <property type="entry name" value="YjeF_N_dom"/>
</dbReference>
<comment type="function">
    <text evidence="14 19">Bifunctional enzyme that catalyzes the epimerization of the S- and R-forms of NAD(P)HX and the dehydration of the S-form of NAD(P)HX at the expense of ADP, which is converted to AMP. This allows the repair of both epimers of NAD(P)HX, a damaged form of NAD(P)H that is a result of enzymatic or heat-dependent hydration.</text>
</comment>
<comment type="catalytic activity">
    <reaction evidence="2 18 19">
        <text>(6R)-NADPHX = (6S)-NADPHX</text>
        <dbReference type="Rhea" id="RHEA:32227"/>
        <dbReference type="ChEBI" id="CHEBI:64076"/>
        <dbReference type="ChEBI" id="CHEBI:64077"/>
        <dbReference type="EC" id="5.1.99.6"/>
    </reaction>
</comment>
<dbReference type="InterPro" id="IPR000631">
    <property type="entry name" value="CARKD"/>
</dbReference>
<keyword evidence="10 17" id="KW-0520">NAD</keyword>
<comment type="cofactor">
    <cofactor evidence="18 19">
        <name>K(+)</name>
        <dbReference type="ChEBI" id="CHEBI:29103"/>
    </cofactor>
    <text evidence="18 19">Binds 1 potassium ion per subunit.</text>
</comment>
<dbReference type="GO" id="GO:0046496">
    <property type="term" value="P:nicotinamide nucleotide metabolic process"/>
    <property type="evidence" value="ECO:0007669"/>
    <property type="project" value="UniProtKB-UniRule"/>
</dbReference>
<dbReference type="InterPro" id="IPR036652">
    <property type="entry name" value="YjeF_N_dom_sf"/>
</dbReference>
<comment type="similarity">
    <text evidence="3 19">In the N-terminal section; belongs to the NnrE/AIBP family.</text>
</comment>
<comment type="function">
    <text evidence="18">Catalyzes the epimerization of the S- and R-forms of NAD(P)HX, a damaged form of NAD(P)H that is a result of enzymatic or heat-dependent hydration. This is a prerequisite for the S-specific NAD(P)H-hydrate dehydratase to allow the repair of both epimers of NAD(P)HX.</text>
</comment>
<keyword evidence="8 17" id="KW-0521">NADP</keyword>
<dbReference type="CDD" id="cd01171">
    <property type="entry name" value="YXKO-related"/>
    <property type="match status" value="1"/>
</dbReference>
<feature type="binding site" evidence="17">
    <location>
        <begin position="420"/>
        <end position="424"/>
    </location>
    <ligand>
        <name>AMP</name>
        <dbReference type="ChEBI" id="CHEBI:456215"/>
    </ligand>
</feature>
<dbReference type="GO" id="GO:0052855">
    <property type="term" value="F:ADP-dependent NAD(P)H-hydrate dehydratase activity"/>
    <property type="evidence" value="ECO:0007669"/>
    <property type="project" value="UniProtKB-UniRule"/>
</dbReference>